<dbReference type="EMBL" id="GG738905">
    <property type="protein sequence ID" value="EFC38751.1"/>
    <property type="molecule type" value="Genomic_DNA"/>
</dbReference>
<dbReference type="VEuPathDB" id="AmoebaDB:NAEGRDRAFT_52879"/>
<evidence type="ECO:0000313" key="2">
    <source>
        <dbReference type="EMBL" id="EFC38751.1"/>
    </source>
</evidence>
<dbReference type="InParanoid" id="D2VWT6"/>
<dbReference type="AlphaFoldDB" id="D2VWT6"/>
<name>D2VWT6_NAEGR</name>
<protein>
    <submittedName>
        <fullName evidence="2">Predicted protein</fullName>
    </submittedName>
</protein>
<dbReference type="OrthoDB" id="7249367at2759"/>
<evidence type="ECO:0000256" key="1">
    <source>
        <dbReference type="SAM" id="Coils"/>
    </source>
</evidence>
<feature type="coiled-coil region" evidence="1">
    <location>
        <begin position="183"/>
        <end position="264"/>
    </location>
</feature>
<dbReference type="Proteomes" id="UP000006671">
    <property type="component" value="Unassembled WGS sequence"/>
</dbReference>
<dbReference type="KEGG" id="ngr:NAEGRDRAFT_52879"/>
<gene>
    <name evidence="2" type="ORF">NAEGRDRAFT_52879</name>
</gene>
<keyword evidence="1" id="KW-0175">Coiled coil</keyword>
<reference evidence="2 3" key="1">
    <citation type="journal article" date="2010" name="Cell">
        <title>The genome of Naegleria gruberi illuminates early eukaryotic versatility.</title>
        <authorList>
            <person name="Fritz-Laylin L.K."/>
            <person name="Prochnik S.E."/>
            <person name="Ginger M.L."/>
            <person name="Dacks J.B."/>
            <person name="Carpenter M.L."/>
            <person name="Field M.C."/>
            <person name="Kuo A."/>
            <person name="Paredez A."/>
            <person name="Chapman J."/>
            <person name="Pham J."/>
            <person name="Shu S."/>
            <person name="Neupane R."/>
            <person name="Cipriano M."/>
            <person name="Mancuso J."/>
            <person name="Tu H."/>
            <person name="Salamov A."/>
            <person name="Lindquist E."/>
            <person name="Shapiro H."/>
            <person name="Lucas S."/>
            <person name="Grigoriev I.V."/>
            <person name="Cande W.Z."/>
            <person name="Fulton C."/>
            <person name="Rokhsar D.S."/>
            <person name="Dawson S.C."/>
        </authorList>
    </citation>
    <scope>NUCLEOTIDE SEQUENCE [LARGE SCALE GENOMIC DNA]</scope>
    <source>
        <strain evidence="2 3">NEG-M</strain>
    </source>
</reference>
<dbReference type="GeneID" id="8858389"/>
<organism evidence="3">
    <name type="scientific">Naegleria gruberi</name>
    <name type="common">Amoeba</name>
    <dbReference type="NCBI Taxonomy" id="5762"/>
    <lineage>
        <taxon>Eukaryota</taxon>
        <taxon>Discoba</taxon>
        <taxon>Heterolobosea</taxon>
        <taxon>Tetramitia</taxon>
        <taxon>Eutetramitia</taxon>
        <taxon>Vahlkampfiidae</taxon>
        <taxon>Naegleria</taxon>
    </lineage>
</organism>
<dbReference type="Gene3D" id="3.10.450.240">
    <property type="match status" value="1"/>
</dbReference>
<sequence>MYRRVISKISPPATFKQVVATTKSTIAFSSSLRGFHISSICNNEKKPQLFKQFTELEKVLDEDKRMLELLSFGTSVEPSDLARHPGYSYDVKLYKMGWDADFNEKEFIEGAKEAFKTIRELLVEDPTQLEPMFTQSAYEGFKEWYKFITEEKHCKIVGSLENLGETEILNIRVDADGETIINVRAFDKSKEQIEEEQKEYIEKNKEEFEKAREQTLKREKDLEHLQGVRRKYLFQRKQRYYESLKEEEEKKAQLEREKKQAELNSGGVSLKDRMKSLGISQPAQQQPPKKTPVGRISSRLDDAGRRVSVLAPVQLGKAPPQQPKETLPTILETPQVEDVLELDELPIPPQEEEIPIPPEEEIIHEEHPIIEEKYQSHQKRRKLHQLHWMMKIYQYHQKTMKNWVI</sequence>
<dbReference type="RefSeq" id="XP_002671495.1">
    <property type="nucleotide sequence ID" value="XM_002671449.1"/>
</dbReference>
<keyword evidence="3" id="KW-1185">Reference proteome</keyword>
<accession>D2VWT6</accession>
<proteinExistence type="predicted"/>
<evidence type="ECO:0000313" key="3">
    <source>
        <dbReference type="Proteomes" id="UP000006671"/>
    </source>
</evidence>